<feature type="compositionally biased region" description="Basic residues" evidence="1">
    <location>
        <begin position="153"/>
        <end position="164"/>
    </location>
</feature>
<accession>A0A6J4Q111</accession>
<protein>
    <submittedName>
        <fullName evidence="2">Uncharacterized protein</fullName>
    </submittedName>
</protein>
<feature type="region of interest" description="Disordered" evidence="1">
    <location>
        <begin position="119"/>
        <end position="182"/>
    </location>
</feature>
<evidence type="ECO:0000313" key="2">
    <source>
        <dbReference type="EMBL" id="CAA9431261.1"/>
    </source>
</evidence>
<name>A0A6J4Q111_9ACTN</name>
<feature type="non-terminal residue" evidence="2">
    <location>
        <position position="1"/>
    </location>
</feature>
<proteinExistence type="predicted"/>
<feature type="region of interest" description="Disordered" evidence="1">
    <location>
        <begin position="1"/>
        <end position="84"/>
    </location>
</feature>
<organism evidence="2">
    <name type="scientific">uncultured Rubrobacteraceae bacterium</name>
    <dbReference type="NCBI Taxonomy" id="349277"/>
    <lineage>
        <taxon>Bacteria</taxon>
        <taxon>Bacillati</taxon>
        <taxon>Actinomycetota</taxon>
        <taxon>Rubrobacteria</taxon>
        <taxon>Rubrobacterales</taxon>
        <taxon>Rubrobacteraceae</taxon>
        <taxon>environmental samples</taxon>
    </lineage>
</organism>
<gene>
    <name evidence="2" type="ORF">AVDCRST_MAG22-3314</name>
</gene>
<dbReference type="AlphaFoldDB" id="A0A6J4Q111"/>
<feature type="compositionally biased region" description="Basic and acidic residues" evidence="1">
    <location>
        <begin position="25"/>
        <end position="35"/>
    </location>
</feature>
<feature type="non-terminal residue" evidence="2">
    <location>
        <position position="182"/>
    </location>
</feature>
<sequence length="182" mass="19744">GPPFYTSRRRLLRHPRRGGGRLVRPARDRLARPRPEPGCGPAAWACDRRRDGDDLAGGVSPGPDHPQAGRRARAYPGGRGRQGRAGLARPVLWHWGGGLLPRGGAAGVRDPDLLRRLRAGAHRPRQAVPDLDPLGRPRGRGLRRPVRGDRRPARARHGPRRPQRGHAPDLEALQGEGAGGPV</sequence>
<reference evidence="2" key="1">
    <citation type="submission" date="2020-02" db="EMBL/GenBank/DDBJ databases">
        <authorList>
            <person name="Meier V. D."/>
        </authorList>
    </citation>
    <scope>NUCLEOTIDE SEQUENCE</scope>
    <source>
        <strain evidence="2">AVDCRST_MAG22</strain>
    </source>
</reference>
<dbReference type="EMBL" id="CADCUV010000154">
    <property type="protein sequence ID" value="CAA9431261.1"/>
    <property type="molecule type" value="Genomic_DNA"/>
</dbReference>
<feature type="compositionally biased region" description="Basic residues" evidence="1">
    <location>
        <begin position="7"/>
        <end position="19"/>
    </location>
</feature>
<evidence type="ECO:0000256" key="1">
    <source>
        <dbReference type="SAM" id="MobiDB-lite"/>
    </source>
</evidence>